<evidence type="ECO:0000313" key="3">
    <source>
        <dbReference type="EMBL" id="MBR9971090.1"/>
    </source>
</evidence>
<evidence type="ECO:0000256" key="1">
    <source>
        <dbReference type="SAM" id="MobiDB-lite"/>
    </source>
</evidence>
<dbReference type="SUPFAM" id="SSF49313">
    <property type="entry name" value="Cadherin-like"/>
    <property type="match status" value="1"/>
</dbReference>
<organism evidence="3 4">
    <name type="scientific">Magnetospirillum sulfuroxidans</name>
    <dbReference type="NCBI Taxonomy" id="611300"/>
    <lineage>
        <taxon>Bacteria</taxon>
        <taxon>Pseudomonadati</taxon>
        <taxon>Pseudomonadota</taxon>
        <taxon>Alphaproteobacteria</taxon>
        <taxon>Rhodospirillales</taxon>
        <taxon>Rhodospirillaceae</taxon>
        <taxon>Magnetospirillum</taxon>
    </lineage>
</organism>
<dbReference type="PROSITE" id="PS50268">
    <property type="entry name" value="CADHERIN_2"/>
    <property type="match status" value="1"/>
</dbReference>
<dbReference type="InterPro" id="IPR013783">
    <property type="entry name" value="Ig-like_fold"/>
</dbReference>
<dbReference type="Pfam" id="PF16184">
    <property type="entry name" value="Cadherin_3"/>
    <property type="match status" value="3"/>
</dbReference>
<reference evidence="3 4" key="1">
    <citation type="submission" date="2021-04" db="EMBL/GenBank/DDBJ databases">
        <title>Magnetospirillum sulfuroxidans sp. nov., a facultative chemolithoautotrophic sulfur-oxidizing alphaproteobacterium isolated from freshwater sediment and proposals for Paramagetospirillum gen. nov., and Magnetospirillaceae fam. nov.</title>
        <authorList>
            <person name="Koziaeva V."/>
            <person name="Geelhoed J.S."/>
            <person name="Sorokin D.Y."/>
            <person name="Grouzdev D.S."/>
        </authorList>
    </citation>
    <scope>NUCLEOTIDE SEQUENCE [LARGE SCALE GENOMIC DNA]</scope>
    <source>
        <strain evidence="3 4">J10</strain>
    </source>
</reference>
<gene>
    <name evidence="3" type="ORF">KEC16_05115</name>
</gene>
<dbReference type="Gene3D" id="2.60.40.10">
    <property type="entry name" value="Immunoglobulins"/>
    <property type="match status" value="2"/>
</dbReference>
<feature type="compositionally biased region" description="Low complexity" evidence="1">
    <location>
        <begin position="46"/>
        <end position="56"/>
    </location>
</feature>
<dbReference type="PANTHER" id="PTHR45739">
    <property type="entry name" value="MATRIX PROTEIN, PUTATIVE-RELATED"/>
    <property type="match status" value="1"/>
</dbReference>
<dbReference type="InterPro" id="IPR051561">
    <property type="entry name" value="FRAS1_ECM"/>
</dbReference>
<name>A0ABS5I9K0_9PROT</name>
<feature type="region of interest" description="Disordered" evidence="1">
    <location>
        <begin position="2370"/>
        <end position="2402"/>
    </location>
</feature>
<protein>
    <submittedName>
        <fullName evidence="3">DUF4347 domain-containing protein</fullName>
    </submittedName>
</protein>
<keyword evidence="4" id="KW-1185">Reference proteome</keyword>
<dbReference type="PANTHER" id="PTHR45739:SF8">
    <property type="entry name" value="FRAS1-RELATED EXTRACELLULAR MATRIX PROTEIN 1"/>
    <property type="match status" value="1"/>
</dbReference>
<proteinExistence type="predicted"/>
<dbReference type="SMART" id="SM00736">
    <property type="entry name" value="CADG"/>
    <property type="match status" value="1"/>
</dbReference>
<accession>A0ABS5I9K0</accession>
<sequence>MKLFLEPRCLFDASVAATADHATDTASIHGASTAADSDSSGHDASTEPAAPAAVADASAGAAATDVHEILFVDTRVSGWEQLVAGARADVQVVVLDLHRDAITQISEALADRQGIETIHILSHGVAGEIDAGSGVITSATLAANANEVAAWADHLAAGADILIWGCDVGAGEAGQALLADLHNLTGADVAASTDATGAAAQGGDWVLENHTGSIESTQPIASAVTDSYDHLLAAPSVTDSYTANQVREVTEDGTFTMGQLSVSGDGEITVVLTVKENGLAPVAGTFSLAGTTGLTFTNGDGVNDATMTFKGSASDINAALAGLSYKPTANYNGNAVFDLSLTNADGSASKAVTVQVVQVNDAPVLTPPASLADANVATVNEDGTITLTPANFGIDASNLKAFDPDLDATLSTVKAQTTDQLTFEVTAIPADGRLMKDGAPLLEGSLFTLKDLIDGKITYKHLGGEANDVLAAGSQSDSFNVTIRDGASGVDTGTILIKINPVNDVPTVSASATVTAYEGRNAVPITVSVTDPDQTSTTWKVAFGALDLQGCTLYLENGSDGHYTAGVDTLIDASTMFSGTLAQLNAKLRLDVSGAEPSAPVTFTITVTDDDGGTINANVTAGDGASSAATTITINLVENNDHPVLTNTGADSANPIYAGDDNTSITVTTAMLGIVDIDSPSTTQAFTLTSGIVRDSGNGTAYLLLNGQALSSGGSFSYQDIIDGHVQIILTGGSSINDFHFDFKVRDGEITAFSTVRQVEDPIDGGTRNAADTAYLSHTFYFRFDTPAGTGGSYTPDPANQAPVIDQIIGIRASDLSEGGSVVLKGDGSGPGIVITDIDNTDGEITIRLESLPSGATILLNGVAVPLYGSFTYADLKAGNVTYRHDGGESFLSSNLGFTFSVSDGSALPVTPSVNSQAYDANDFDPMHNFSVEATPVNDTPTVSVDITAVVKEGGSVTFNTSGQTAISLSDVDGSGDAAPASLDNFSSNAGIDDLYVTVGALPAHGKLVYNGTDITAGNMATMKILKTDIAAGKLVYQHDGSETTSDSFQITVNDQQSQGNSAGDTVIVNIQVAPVNDTPIIDPSTPTAPTDAGTINTGLRVVEGGAGVIGGSSASYGGISFSTSTDGSGRAQLISTDPDNSTTQIQYRITDNVDYGKLMLNGQVLGVGSTFSQDDLDNGRVTYVHVTGNGAGEGQVTDSFSFEVGDAGPGTYPTGTFDIEVWTQTNDTPTVTASTTTVNIDDTAAASNPITGVSIADADFADGSGSVTVTVRLTDSSGTPLTLGDYAGYTITSGASGSGVTIVSDGDQKALVITGNVTQVNTYLAGLQLGSTTDPNTTLKLEVIADDRVYSGAIPQSDANGGDTNQNQTEGGNPVAIGTTTFDPYSTLVSAFGGYNVVSKTVTLRISIVDQPATVTVPGAQTANEDVGTVITGISVSDPEATGFGLNTTVTLSVGSGKINVGTQTGVTVSNNGTGTVTLTGTTANINTLLAAGVTYASAADSHVDTNGAAAGDVTLTVKVQEGAAAIGNEAGGSPGDDAITQTIAISIDPVNDAPVVNQSGAAIAVGDPNTAVDIGGFTVTDKDISGDAGNLNTAEGEQDFVQVTVRLLDQTGNPLAAGSYAGVVLTVTSTGGLVTDTTLDGTDAALQIRGTLSEVNAALAGLKLTLGATLGNTDQPYRVQVVVDDRIRNADGSLNASAADANGGELNNSNGATSAQAVPTTGFDVYADTVPSVYNLGSATRIIYPSSGNEVPSLSKPTGASATEDTRSYIGGDIVVSDTESNNFNLPVQLTLSTGGNGILSVGGSGTLADGATIAGTNVKVVSGDESGTLVLQGKASDIQALLNDATKGLFYTSAANSNNDLNGAAAGDVTVSLSLNEYQSATDFGKVAQVVTASFGVTVAPVNDTPGLTGTSLDPQAAIKASGGGTVSVALVSGAGATDVDFGDTGISTFGGGTLTISFTDGYRAGDRLSLSGTPSGVASTSGGSGNALVITLTAGATAADVKAIVEALRYQSVDADPTFGNVDPDRHFSIVLNDGNNDNGVSNAGGPAALNSTALTGIITFGYTNPTAHDNTATVTRSSAETDTGNLVTDNDGSGVDNDPEADPLKVSLVGGVNVPAVGSVDVVGTYGTLTVAADGSYTYRLDPSNATVIALGEGATLTETFGYTITDTQRTASANLVISVKAPITPVNEPSVVVTPPPVEPSAPTVPVTPPAPTPSTVVLYTPPPPVITPTETAIPGSEIRDFSSRPMEYAHAWGGERPSDVDLMLVGSVGNRFIIPNQTSNIEVPPNVFRHTNPNEPLAFEARRPDGSPLPKWLIFDARNLTFKGTPPDTAKGAVDIVIVAKDTNGNKAEAQFRILVGQNVGEDMPVQDGTRPPAAEAPSLPPNQVEAPPVDGVPVRQGLLDDGSGWTASLASGRSAFSTQLREAGSLGALAQARALLDAINQPHA</sequence>
<dbReference type="NCBIfam" id="TIGR01965">
    <property type="entry name" value="VCBS_repeat"/>
    <property type="match status" value="1"/>
</dbReference>
<dbReference type="EMBL" id="JAGTUF010000003">
    <property type="protein sequence ID" value="MBR9971090.1"/>
    <property type="molecule type" value="Genomic_DNA"/>
</dbReference>
<dbReference type="InterPro" id="IPR025592">
    <property type="entry name" value="DUF4347"/>
</dbReference>
<dbReference type="Pfam" id="PF14252">
    <property type="entry name" value="DUF4347"/>
    <property type="match status" value="1"/>
</dbReference>
<dbReference type="Proteomes" id="UP000680714">
    <property type="component" value="Unassembled WGS sequence"/>
</dbReference>
<dbReference type="InterPro" id="IPR002126">
    <property type="entry name" value="Cadherin-like_dom"/>
</dbReference>
<feature type="region of interest" description="Disordered" evidence="1">
    <location>
        <begin position="2080"/>
        <end position="2102"/>
    </location>
</feature>
<feature type="region of interest" description="Disordered" evidence="1">
    <location>
        <begin position="31"/>
        <end position="56"/>
    </location>
</feature>
<dbReference type="InterPro" id="IPR010221">
    <property type="entry name" value="VCBS_dom"/>
</dbReference>
<feature type="domain" description="Cadherin" evidence="2">
    <location>
        <begin position="523"/>
        <end position="645"/>
    </location>
</feature>
<evidence type="ECO:0000259" key="2">
    <source>
        <dbReference type="PROSITE" id="PS50268"/>
    </source>
</evidence>
<dbReference type="InterPro" id="IPR006644">
    <property type="entry name" value="Cadg"/>
</dbReference>
<dbReference type="RefSeq" id="WP_211546606.1">
    <property type="nucleotide sequence ID" value="NZ_JAGTUF010000003.1"/>
</dbReference>
<comment type="caution">
    <text evidence="3">The sequence shown here is derived from an EMBL/GenBank/DDBJ whole genome shotgun (WGS) entry which is preliminary data.</text>
</comment>
<feature type="compositionally biased region" description="Polar residues" evidence="1">
    <location>
        <begin position="2080"/>
        <end position="2096"/>
    </location>
</feature>
<evidence type="ECO:0000313" key="4">
    <source>
        <dbReference type="Proteomes" id="UP000680714"/>
    </source>
</evidence>
<dbReference type="InterPro" id="IPR015919">
    <property type="entry name" value="Cadherin-like_sf"/>
</dbReference>